<evidence type="ECO:0008006" key="5">
    <source>
        <dbReference type="Google" id="ProtNLM"/>
    </source>
</evidence>
<keyword evidence="4" id="KW-1185">Reference proteome</keyword>
<protein>
    <recommendedName>
        <fullName evidence="5">Chromosome partitioning protein ParA</fullName>
    </recommendedName>
</protein>
<dbReference type="RefSeq" id="WP_164043636.1">
    <property type="nucleotide sequence ID" value="NZ_JAAGNZ010000004.1"/>
</dbReference>
<keyword evidence="2" id="KW-0812">Transmembrane</keyword>
<comment type="caution">
    <text evidence="3">The sequence shown here is derived from an EMBL/GenBank/DDBJ whole genome shotgun (WGS) entry which is preliminary data.</text>
</comment>
<name>A0A6M0IQJ1_9BACT</name>
<dbReference type="AlphaFoldDB" id="A0A6M0IQJ1"/>
<accession>A0A6M0IQJ1</accession>
<evidence type="ECO:0000313" key="4">
    <source>
        <dbReference type="Proteomes" id="UP000477386"/>
    </source>
</evidence>
<evidence type="ECO:0000313" key="3">
    <source>
        <dbReference type="EMBL" id="NEU70324.1"/>
    </source>
</evidence>
<keyword evidence="2" id="KW-1133">Transmembrane helix</keyword>
<proteinExistence type="predicted"/>
<keyword evidence="1" id="KW-0175">Coiled coil</keyword>
<organism evidence="3 4">
    <name type="scientific">Spirosoma agri</name>
    <dbReference type="NCBI Taxonomy" id="1987381"/>
    <lineage>
        <taxon>Bacteria</taxon>
        <taxon>Pseudomonadati</taxon>
        <taxon>Bacteroidota</taxon>
        <taxon>Cytophagia</taxon>
        <taxon>Cytophagales</taxon>
        <taxon>Cytophagaceae</taxon>
        <taxon>Spirosoma</taxon>
    </lineage>
</organism>
<feature type="transmembrane region" description="Helical" evidence="2">
    <location>
        <begin position="12"/>
        <end position="32"/>
    </location>
</feature>
<keyword evidence="2" id="KW-0472">Membrane</keyword>
<reference evidence="3 4" key="1">
    <citation type="submission" date="2020-02" db="EMBL/GenBank/DDBJ databases">
        <title>Draft genome sequence of two Spirosoma agri KCTC 52727 and Spirosoma terrae KCTC 52035.</title>
        <authorList>
            <person name="Rojas J."/>
            <person name="Ambika Manirajan B."/>
            <person name="Ratering S."/>
            <person name="Suarez C."/>
            <person name="Schnell S."/>
        </authorList>
    </citation>
    <scope>NUCLEOTIDE SEQUENCE [LARGE SCALE GENOMIC DNA]</scope>
    <source>
        <strain evidence="3 4">KCTC 52727</strain>
    </source>
</reference>
<evidence type="ECO:0000256" key="2">
    <source>
        <dbReference type="SAM" id="Phobius"/>
    </source>
</evidence>
<dbReference type="Proteomes" id="UP000477386">
    <property type="component" value="Unassembled WGS sequence"/>
</dbReference>
<evidence type="ECO:0000256" key="1">
    <source>
        <dbReference type="SAM" id="Coils"/>
    </source>
</evidence>
<sequence length="316" mass="35561">MEAEVTSNQQSVVNMTIGALIGILALLAYLFMGSRNDTLEVQKLLTSKVEQFASTQLKLDSLSAVLDAKIIEVRRLGGSVTELERIKQQLENDKKKLTYDLTFSIQRYNLKIRDYKSFLALHENDKHKLKQENGSLLNQTRQLEEEKQTILSENEGLKHEKAALTQVVVDYSVQNADLKTKMTLASAMKAVNVEVNALAGNGRERRGGIYKASRIDRLKIDFVMPSNPVASKDNKDIYVRILDANGSVISDSGIGGVLWYEGNEIGYSTRQTVPFENQDQRVSIFFHRDAPYKPGAYTVELYAEGFRIGTSRFEVK</sequence>
<gene>
    <name evidence="3" type="ORF">GK091_25840</name>
</gene>
<dbReference type="EMBL" id="JAAGNZ010000004">
    <property type="protein sequence ID" value="NEU70324.1"/>
    <property type="molecule type" value="Genomic_DNA"/>
</dbReference>
<feature type="coiled-coil region" evidence="1">
    <location>
        <begin position="73"/>
        <end position="160"/>
    </location>
</feature>